<sequence length="196" mass="21980">MVPTKRKRSTGAAVVATVVKWKVGDLVLTKMKSFPAWLAMAGVSHLGFGGSLGRLVSFSKDMRSLMEPAYGNMKNSQCFMKRKELASEAHARCNLMFETIPKFARCNLMLQSYIERHTYSLHYIVYDKSQVKANQLPVANMIGYLEAKNHLLLGYCQDIVYYLLRKAKGLSVDGHPIACLLELLLQPSVSSLPYVD</sequence>
<organism evidence="1">
    <name type="scientific">Zea mays</name>
    <name type="common">Maize</name>
    <dbReference type="NCBI Taxonomy" id="4577"/>
    <lineage>
        <taxon>Eukaryota</taxon>
        <taxon>Viridiplantae</taxon>
        <taxon>Streptophyta</taxon>
        <taxon>Embryophyta</taxon>
        <taxon>Tracheophyta</taxon>
        <taxon>Spermatophyta</taxon>
        <taxon>Magnoliopsida</taxon>
        <taxon>Liliopsida</taxon>
        <taxon>Poales</taxon>
        <taxon>Poaceae</taxon>
        <taxon>PACMAD clade</taxon>
        <taxon>Panicoideae</taxon>
        <taxon>Andropogonodae</taxon>
        <taxon>Andropogoneae</taxon>
        <taxon>Tripsacinae</taxon>
        <taxon>Zea</taxon>
    </lineage>
</organism>
<name>A0A1D6FND5_MAIZE</name>
<dbReference type="STRING" id="4577.A0A1D6FND5"/>
<evidence type="ECO:0000313" key="1">
    <source>
        <dbReference type="EMBL" id="AQK93168.1"/>
    </source>
</evidence>
<dbReference type="AlphaFoldDB" id="A0A1D6FND5"/>
<dbReference type="ExpressionAtlas" id="A0A1D6FND5">
    <property type="expression patterns" value="baseline and differential"/>
</dbReference>
<accession>A0A1D6FND5</accession>
<dbReference type="InterPro" id="IPR007146">
    <property type="entry name" value="Sas10/Utp3/C1D"/>
</dbReference>
<dbReference type="InParanoid" id="A0A1D6FND5"/>
<dbReference type="GO" id="GO:0005634">
    <property type="term" value="C:nucleus"/>
    <property type="evidence" value="ECO:0007669"/>
    <property type="project" value="UniProtKB-ARBA"/>
</dbReference>
<dbReference type="PANTHER" id="PTHR13237:SF9">
    <property type="entry name" value="NEUROGUIDIN"/>
    <property type="match status" value="1"/>
</dbReference>
<proteinExistence type="predicted"/>
<dbReference type="EMBL" id="CM000784">
    <property type="protein sequence ID" value="AQK93168.1"/>
    <property type="molecule type" value="Genomic_DNA"/>
</dbReference>
<reference evidence="1" key="1">
    <citation type="submission" date="2015-12" db="EMBL/GenBank/DDBJ databases">
        <title>Update maize B73 reference genome by single molecule sequencing technologies.</title>
        <authorList>
            <consortium name="Maize Genome Sequencing Project"/>
            <person name="Ware D."/>
        </authorList>
    </citation>
    <scope>NUCLEOTIDE SEQUENCE</scope>
    <source>
        <tissue evidence="1">Seedling</tissue>
    </source>
</reference>
<dbReference type="Pfam" id="PF04000">
    <property type="entry name" value="Sas10_Utp3"/>
    <property type="match status" value="1"/>
</dbReference>
<protein>
    <submittedName>
        <fullName evidence="1">Sas10/Utp3/C1D family</fullName>
    </submittedName>
</protein>
<dbReference type="PANTHER" id="PTHR13237">
    <property type="entry name" value="SOMETHING ABOUT SILENCING PROTEIN 10-RELATED"/>
    <property type="match status" value="1"/>
</dbReference>
<gene>
    <name evidence="1" type="ORF">ZEAMMB73_Zm00001d009962</name>
</gene>